<evidence type="ECO:0000256" key="1">
    <source>
        <dbReference type="SAM" id="SignalP"/>
    </source>
</evidence>
<dbReference type="KEGG" id="dfa:DFA_04920"/>
<protein>
    <submittedName>
        <fullName evidence="2">Uncharacterized protein</fullName>
    </submittedName>
</protein>
<dbReference type="Proteomes" id="UP000007797">
    <property type="component" value="Unassembled WGS sequence"/>
</dbReference>
<dbReference type="EMBL" id="GL883008">
    <property type="protein sequence ID" value="EGG22790.1"/>
    <property type="molecule type" value="Genomic_DNA"/>
</dbReference>
<gene>
    <name evidence="2" type="ORF">DFA_04920</name>
</gene>
<keyword evidence="3" id="KW-1185">Reference proteome</keyword>
<name>F4PME0_CACFS</name>
<feature type="signal peptide" evidence="1">
    <location>
        <begin position="1"/>
        <end position="16"/>
    </location>
</feature>
<proteinExistence type="predicted"/>
<reference evidence="3" key="1">
    <citation type="journal article" date="2011" name="Genome Res.">
        <title>Phylogeny-wide analysis of social amoeba genomes highlights ancient origins for complex intercellular communication.</title>
        <authorList>
            <person name="Heidel A.J."/>
            <person name="Lawal H.M."/>
            <person name="Felder M."/>
            <person name="Schilde C."/>
            <person name="Helps N.R."/>
            <person name="Tunggal B."/>
            <person name="Rivero F."/>
            <person name="John U."/>
            <person name="Schleicher M."/>
            <person name="Eichinger L."/>
            <person name="Platzer M."/>
            <person name="Noegel A.A."/>
            <person name="Schaap P."/>
            <person name="Gloeckner G."/>
        </authorList>
    </citation>
    <scope>NUCLEOTIDE SEQUENCE [LARGE SCALE GENOMIC DNA]</scope>
    <source>
        <strain evidence="3">SH3</strain>
    </source>
</reference>
<accession>F4PME0</accession>
<dbReference type="GeneID" id="14875870"/>
<sequence>MFATSWFVWLSVCLHCRTPNVDLKRCADKQTKKAIGGWDRISIALCCCLGTLISSTSQLEQQLQQTNNQNTTTTITTNPFIGIIDTIQLTKDNESHEQYKEYLEA</sequence>
<evidence type="ECO:0000313" key="2">
    <source>
        <dbReference type="EMBL" id="EGG22790.1"/>
    </source>
</evidence>
<keyword evidence="1" id="KW-0732">Signal</keyword>
<feature type="chain" id="PRO_5003313182" evidence="1">
    <location>
        <begin position="17"/>
        <end position="105"/>
    </location>
</feature>
<evidence type="ECO:0000313" key="3">
    <source>
        <dbReference type="Proteomes" id="UP000007797"/>
    </source>
</evidence>
<dbReference type="AlphaFoldDB" id="F4PME0"/>
<dbReference type="RefSeq" id="XP_004360641.1">
    <property type="nucleotide sequence ID" value="XM_004360584.1"/>
</dbReference>
<organism evidence="2 3">
    <name type="scientific">Cavenderia fasciculata</name>
    <name type="common">Slime mold</name>
    <name type="synonym">Dictyostelium fasciculatum</name>
    <dbReference type="NCBI Taxonomy" id="261658"/>
    <lineage>
        <taxon>Eukaryota</taxon>
        <taxon>Amoebozoa</taxon>
        <taxon>Evosea</taxon>
        <taxon>Eumycetozoa</taxon>
        <taxon>Dictyostelia</taxon>
        <taxon>Acytosteliales</taxon>
        <taxon>Cavenderiaceae</taxon>
        <taxon>Cavenderia</taxon>
    </lineage>
</organism>